<accession>A0A9W7D6F7</accession>
<dbReference type="EMBL" id="BSXT01005480">
    <property type="protein sequence ID" value="GMF60551.1"/>
    <property type="molecule type" value="Genomic_DNA"/>
</dbReference>
<keyword evidence="2" id="KW-1185">Reference proteome</keyword>
<name>A0A9W7D6F7_9STRA</name>
<dbReference type="Proteomes" id="UP001165121">
    <property type="component" value="Unassembled WGS sequence"/>
</dbReference>
<sequence>MLVQPSTLQGGVRFLRTRLRAALGLAAGDVVGGCTVSATWSGASSSSLSPLLPLLASHSAASDSVGTRSAVGFLPALALSIGAMLAPSSSKDEVASASGLWAMAINRWKVDGGGLDGGVGLSRNEMPDLVLMAIGGGSCTQSIEL</sequence>
<comment type="caution">
    <text evidence="1">The sequence shown here is derived from an EMBL/GenBank/DDBJ whole genome shotgun (WGS) entry which is preliminary data.</text>
</comment>
<reference evidence="1" key="1">
    <citation type="submission" date="2023-04" db="EMBL/GenBank/DDBJ databases">
        <title>Phytophthora fragariaefolia NBRC 109709.</title>
        <authorList>
            <person name="Ichikawa N."/>
            <person name="Sato H."/>
            <person name="Tonouchi N."/>
        </authorList>
    </citation>
    <scope>NUCLEOTIDE SEQUENCE</scope>
    <source>
        <strain evidence="1">NBRC 109709</strain>
    </source>
</reference>
<proteinExistence type="predicted"/>
<protein>
    <submittedName>
        <fullName evidence="1">Unnamed protein product</fullName>
    </submittedName>
</protein>
<gene>
    <name evidence="1" type="ORF">Pfra01_002625300</name>
</gene>
<organism evidence="1 2">
    <name type="scientific">Phytophthora fragariaefolia</name>
    <dbReference type="NCBI Taxonomy" id="1490495"/>
    <lineage>
        <taxon>Eukaryota</taxon>
        <taxon>Sar</taxon>
        <taxon>Stramenopiles</taxon>
        <taxon>Oomycota</taxon>
        <taxon>Peronosporomycetes</taxon>
        <taxon>Peronosporales</taxon>
        <taxon>Peronosporaceae</taxon>
        <taxon>Phytophthora</taxon>
    </lineage>
</organism>
<dbReference type="AlphaFoldDB" id="A0A9W7D6F7"/>
<evidence type="ECO:0000313" key="1">
    <source>
        <dbReference type="EMBL" id="GMF60551.1"/>
    </source>
</evidence>
<evidence type="ECO:0000313" key="2">
    <source>
        <dbReference type="Proteomes" id="UP001165121"/>
    </source>
</evidence>